<dbReference type="GO" id="GO:0016791">
    <property type="term" value="F:phosphatase activity"/>
    <property type="evidence" value="ECO:0007669"/>
    <property type="project" value="TreeGrafter"/>
</dbReference>
<feature type="compositionally biased region" description="Basic and acidic residues" evidence="1">
    <location>
        <begin position="465"/>
        <end position="490"/>
    </location>
</feature>
<feature type="region of interest" description="Disordered" evidence="1">
    <location>
        <begin position="463"/>
        <end position="497"/>
    </location>
</feature>
<dbReference type="EMBL" id="MK072003">
    <property type="protein sequence ID" value="AYV76985.1"/>
    <property type="molecule type" value="Genomic_DNA"/>
</dbReference>
<evidence type="ECO:0000256" key="1">
    <source>
        <dbReference type="SAM" id="MobiDB-lite"/>
    </source>
</evidence>
<dbReference type="Gene3D" id="3.60.21.10">
    <property type="match status" value="1"/>
</dbReference>
<evidence type="ECO:0000313" key="4">
    <source>
        <dbReference type="EMBL" id="AYV76985.1"/>
    </source>
</evidence>
<dbReference type="InterPro" id="IPR004843">
    <property type="entry name" value="Calcineurin-like_PHP"/>
</dbReference>
<dbReference type="Pfam" id="PF13671">
    <property type="entry name" value="AAA_33"/>
    <property type="match status" value="1"/>
</dbReference>
<organism evidence="4">
    <name type="scientific">Barrevirus sp</name>
    <dbReference type="NCBI Taxonomy" id="2487763"/>
    <lineage>
        <taxon>Viruses</taxon>
        <taxon>Varidnaviria</taxon>
        <taxon>Bamfordvirae</taxon>
        <taxon>Nucleocytoviricota</taxon>
        <taxon>Megaviricetes</taxon>
        <taxon>Imitervirales</taxon>
        <taxon>Mimiviridae</taxon>
        <taxon>Klosneuvirinae</taxon>
    </lineage>
</organism>
<dbReference type="SUPFAM" id="SSF56091">
    <property type="entry name" value="DNA ligase/mRNA capping enzyme, catalytic domain"/>
    <property type="match status" value="1"/>
</dbReference>
<dbReference type="SUPFAM" id="SSF56300">
    <property type="entry name" value="Metallo-dependent phosphatases"/>
    <property type="match status" value="1"/>
</dbReference>
<dbReference type="Gene3D" id="3.40.50.300">
    <property type="entry name" value="P-loop containing nucleotide triphosphate hydrolases"/>
    <property type="match status" value="1"/>
</dbReference>
<evidence type="ECO:0000259" key="3">
    <source>
        <dbReference type="Pfam" id="PF16542"/>
    </source>
</evidence>
<reference evidence="4" key="1">
    <citation type="submission" date="2018-10" db="EMBL/GenBank/DDBJ databases">
        <title>Hidden diversity of soil giant viruses.</title>
        <authorList>
            <person name="Schulz F."/>
            <person name="Alteio L."/>
            <person name="Goudeau D."/>
            <person name="Ryan E.M."/>
            <person name="Malmstrom R.R."/>
            <person name="Blanchard J."/>
            <person name="Woyke T."/>
        </authorList>
    </citation>
    <scope>NUCLEOTIDE SEQUENCE</scope>
    <source>
        <strain evidence="4">BAV1</strain>
    </source>
</reference>
<feature type="domain" description="Polynucleotide kinase-phosphatase ligase" evidence="3">
    <location>
        <begin position="517"/>
        <end position="705"/>
    </location>
</feature>
<protein>
    <submittedName>
        <fullName evidence="4">Calcineurin-like phosphoesterase</fullName>
    </submittedName>
</protein>
<accession>A0A3G4ZQ21</accession>
<proteinExistence type="predicted"/>
<dbReference type="Pfam" id="PF16542">
    <property type="entry name" value="PNKP_ligase"/>
    <property type="match status" value="2"/>
</dbReference>
<feature type="domain" description="Calcineurin-like phosphoesterase" evidence="2">
    <location>
        <begin position="203"/>
        <end position="407"/>
    </location>
</feature>
<name>A0A3G4ZQ21_9VIRU</name>
<dbReference type="InterPro" id="IPR032380">
    <property type="entry name" value="PNKP_ligase_dom"/>
</dbReference>
<dbReference type="InterPro" id="IPR050126">
    <property type="entry name" value="Ap4A_hydrolase"/>
</dbReference>
<evidence type="ECO:0000259" key="2">
    <source>
        <dbReference type="Pfam" id="PF00149"/>
    </source>
</evidence>
<dbReference type="SUPFAM" id="SSF52540">
    <property type="entry name" value="P-loop containing nucleoside triphosphate hydrolases"/>
    <property type="match status" value="1"/>
</dbReference>
<sequence>MSQLHTVLVLIGPSNCGKSYYSKNILIPYLTKRLQDNNILPNIQYISSDEIRRQLLGSSNQDKYSSVMMECSEQAFNLLYCYLDNVTQFPVNASYVIIDSTGLSEDIRKRIINISKKNNYNCECIVFNYSSNEDYFKFVNGDNKLISKQVKKLKTMVMKQLTKEFDKRHTVKNTDFVEPVNMVSTDNLQLYSRCMLNPDKQYLIIGDVHECIDEVKQLLINAGFTIDENNMIHHTDKTKNYEIVLVGDLLDKGNKVVTTVEFFHLNLFSNPEISIRSVEGNHEHALEQLLTDEKKEDSYEPGFVDKYYSSYKTLKLDPDLTKKFLQIIDSMLPFLAFISKDNVSRSFYVTHAPCHERFVGKLNKEGIKNQRYIFSDRQNGMWNTVAKVINDSSYNSPFIVSGHFAFSTIYDGSKKRNNRLLIDTACIHGNQLTAVILGKNVEIPKFLQVAFMNLQEKFPEPMSEIEPKKQVEKIEKDKEKVEQKEIDKDNGQSTETDIYRNLNPDQVKRIKHLLQNKVNYISGTVCPAPANFAENDLESLKEALKYYYDDFQKRSITKIRLSVEPKWMGSRCNVYLFRDDVDRCFATSRNGYLIKQIPTEIMTKLFTELNQRLRPYMLANSIRLLLLDCELCPWSCLGSGLIDKQFKSVDYAISQELKCLNKYGFEAKYSDLKSKIQQTDFEKDSHTKSKKDMIEKYGSSTYYTYSLFLEESKQHVPIDNLIEHHKIYHRQLEIYGKDSEPTIEPFGILKIVYQDGREVIPGLLVSNMSLIDMYDIVSTSHVPQLVIDFEEGFDTCLEKLTKYYQHLTQNELMEGIVLKPCFVMPSLAPFIKVRNPNYLTIIYGYDYQTNPKYTKLIKQKNITKKIKASKDEFQLGIQMLYTKFDDINENNTEYAKLLIKFLFLEESEKEIDPRL</sequence>
<dbReference type="InterPro" id="IPR029052">
    <property type="entry name" value="Metallo-depent_PP-like"/>
</dbReference>
<dbReference type="InterPro" id="IPR027417">
    <property type="entry name" value="P-loop_NTPase"/>
</dbReference>
<dbReference type="PANTHER" id="PTHR42850:SF4">
    <property type="entry name" value="ZINC-DEPENDENT ENDOPOLYPHOSPHATASE"/>
    <property type="match status" value="1"/>
</dbReference>
<gene>
    <name evidence="4" type="ORF">Barrevirus6_23</name>
</gene>
<dbReference type="PANTHER" id="PTHR42850">
    <property type="entry name" value="METALLOPHOSPHOESTERASE"/>
    <property type="match status" value="1"/>
</dbReference>
<dbReference type="Pfam" id="PF00149">
    <property type="entry name" value="Metallophos"/>
    <property type="match status" value="1"/>
</dbReference>
<feature type="domain" description="Polynucleotide kinase-phosphatase ligase" evidence="3">
    <location>
        <begin position="785"/>
        <end position="880"/>
    </location>
</feature>
<dbReference type="Gene3D" id="3.30.470.30">
    <property type="entry name" value="DNA ligase/mRNA capping enzyme"/>
    <property type="match status" value="2"/>
</dbReference>